<protein>
    <submittedName>
        <fullName evidence="2">Uncharacterized protein</fullName>
    </submittedName>
</protein>
<dbReference type="AlphaFoldDB" id="A0A974P4I5"/>
<feature type="region of interest" description="Disordered" evidence="1">
    <location>
        <begin position="103"/>
        <end position="193"/>
    </location>
</feature>
<sequence length="193" mass="20414">MQAYPMEDIFYQASTRGGREIDKILAGKAQFKATTGGIGSFLSDTTVALSSNNAAFSANGQYGDAVAAVGVLSGVFLIVSSNSKPQADVRTWSSLPDTVHVLTLGSGGKTRTSPPTSSRPASRLRARTSPSPAPPTPTANSCASCAPTRRSSDDHASQNPDPRRRHGLPRLGRLRNHTARGRRPHRPAEQHSA</sequence>
<evidence type="ECO:0000313" key="2">
    <source>
        <dbReference type="EMBL" id="QQZ50889.1"/>
    </source>
</evidence>
<feature type="compositionally biased region" description="Low complexity" evidence="1">
    <location>
        <begin position="110"/>
        <end position="130"/>
    </location>
</feature>
<accession>A0A974P4I5</accession>
<evidence type="ECO:0000256" key="1">
    <source>
        <dbReference type="SAM" id="MobiDB-lite"/>
    </source>
</evidence>
<feature type="compositionally biased region" description="Basic residues" evidence="1">
    <location>
        <begin position="163"/>
        <end position="185"/>
    </location>
</feature>
<proteinExistence type="predicted"/>
<name>A0A974P4I5_9CAUL</name>
<dbReference type="EMBL" id="CP068570">
    <property type="protein sequence ID" value="QQZ50889.1"/>
    <property type="molecule type" value="Genomic_DNA"/>
</dbReference>
<gene>
    <name evidence="2" type="ORF">JKL49_06375</name>
</gene>
<reference evidence="2" key="1">
    <citation type="submission" date="2021-01" db="EMBL/GenBank/DDBJ databases">
        <title>Genome sequence of Phenylobacterium sp. 20VBR1 isolated from a valley glaceir, Ny-Alesund, Svalbard.</title>
        <authorList>
            <person name="Thomas F.A."/>
            <person name="Krishnan K.P."/>
            <person name="Sinha R.K."/>
        </authorList>
    </citation>
    <scope>NUCLEOTIDE SEQUENCE</scope>
    <source>
        <strain evidence="2">20VBR1</strain>
    </source>
</reference>
<organism evidence="2">
    <name type="scientific">Phenylobacterium glaciei</name>
    <dbReference type="NCBI Taxonomy" id="2803784"/>
    <lineage>
        <taxon>Bacteria</taxon>
        <taxon>Pseudomonadati</taxon>
        <taxon>Pseudomonadota</taxon>
        <taxon>Alphaproteobacteria</taxon>
        <taxon>Caulobacterales</taxon>
        <taxon>Caulobacteraceae</taxon>
        <taxon>Phenylobacterium</taxon>
    </lineage>
</organism>